<dbReference type="EMBL" id="MCFF01000052">
    <property type="protein sequence ID" value="ORZ05157.1"/>
    <property type="molecule type" value="Genomic_DNA"/>
</dbReference>
<keyword evidence="2" id="KW-0812">Transmembrane</keyword>
<feature type="transmembrane region" description="Helical" evidence="2">
    <location>
        <begin position="334"/>
        <end position="354"/>
    </location>
</feature>
<proteinExistence type="predicted"/>
<name>A0A1Y2GCG1_9FUNG</name>
<feature type="region of interest" description="Disordered" evidence="1">
    <location>
        <begin position="1"/>
        <end position="37"/>
    </location>
</feature>
<accession>A0A1Y2GCG1</accession>
<organism evidence="3 4">
    <name type="scientific">Lobosporangium transversale</name>
    <dbReference type="NCBI Taxonomy" id="64571"/>
    <lineage>
        <taxon>Eukaryota</taxon>
        <taxon>Fungi</taxon>
        <taxon>Fungi incertae sedis</taxon>
        <taxon>Mucoromycota</taxon>
        <taxon>Mortierellomycotina</taxon>
        <taxon>Mortierellomycetes</taxon>
        <taxon>Mortierellales</taxon>
        <taxon>Mortierellaceae</taxon>
        <taxon>Lobosporangium</taxon>
    </lineage>
</organism>
<evidence type="ECO:0000256" key="1">
    <source>
        <dbReference type="SAM" id="MobiDB-lite"/>
    </source>
</evidence>
<keyword evidence="4" id="KW-1185">Reference proteome</keyword>
<keyword evidence="2" id="KW-0472">Membrane</keyword>
<evidence type="ECO:0000313" key="3">
    <source>
        <dbReference type="EMBL" id="ORZ05157.1"/>
    </source>
</evidence>
<reference evidence="3 4" key="1">
    <citation type="submission" date="2016-07" db="EMBL/GenBank/DDBJ databases">
        <title>Pervasive Adenine N6-methylation of Active Genes in Fungi.</title>
        <authorList>
            <consortium name="DOE Joint Genome Institute"/>
            <person name="Mondo S.J."/>
            <person name="Dannebaum R.O."/>
            <person name="Kuo R.C."/>
            <person name="Labutti K."/>
            <person name="Haridas S."/>
            <person name="Kuo A."/>
            <person name="Salamov A."/>
            <person name="Ahrendt S.R."/>
            <person name="Lipzen A."/>
            <person name="Sullivan W."/>
            <person name="Andreopoulos W.B."/>
            <person name="Clum A."/>
            <person name="Lindquist E."/>
            <person name="Daum C."/>
            <person name="Ramamoorthy G.K."/>
            <person name="Gryganskyi A."/>
            <person name="Culley D."/>
            <person name="Magnuson J.K."/>
            <person name="James T.Y."/>
            <person name="O'Malley M.A."/>
            <person name="Stajich J.E."/>
            <person name="Spatafora J.W."/>
            <person name="Visel A."/>
            <person name="Grigoriev I.V."/>
        </authorList>
    </citation>
    <scope>NUCLEOTIDE SEQUENCE [LARGE SCALE GENOMIC DNA]</scope>
    <source>
        <strain evidence="3 4">NRRL 3116</strain>
    </source>
</reference>
<feature type="compositionally biased region" description="Polar residues" evidence="1">
    <location>
        <begin position="113"/>
        <end position="127"/>
    </location>
</feature>
<feature type="region of interest" description="Disordered" evidence="1">
    <location>
        <begin position="104"/>
        <end position="128"/>
    </location>
</feature>
<feature type="region of interest" description="Disordered" evidence="1">
    <location>
        <begin position="216"/>
        <end position="235"/>
    </location>
</feature>
<protein>
    <submittedName>
        <fullName evidence="3">Uncharacterized protein</fullName>
    </submittedName>
</protein>
<evidence type="ECO:0000313" key="4">
    <source>
        <dbReference type="Proteomes" id="UP000193648"/>
    </source>
</evidence>
<dbReference type="RefSeq" id="XP_021876932.1">
    <property type="nucleotide sequence ID" value="XM_022025656.1"/>
</dbReference>
<dbReference type="AlphaFoldDB" id="A0A1Y2GCG1"/>
<dbReference type="Proteomes" id="UP000193648">
    <property type="component" value="Unassembled WGS sequence"/>
</dbReference>
<comment type="caution">
    <text evidence="3">The sequence shown here is derived from an EMBL/GenBank/DDBJ whole genome shotgun (WGS) entry which is preliminary data.</text>
</comment>
<sequence>MTSSSNTPFRAFLKTASSSPSSTSDSNSNVKKIKEFRIRRTPPVIKVTKPTKKTPDQDSVTTITYRLSSPLAALFPSSTAPQEPRLCSDLNTNAKSPKLRGLFSKKDKESPKHSCTIQGQNSSNGAGWSSALWTGWKSRVGRSEHAMLKQEGWDCSKCCNDESTLSKTSRIWISTKANKSDTDVSIIEKRQAKREKYFGIKRNSLVVTKQDHDNSFFSESDSDEHTSGCGRGEIMLHPSHNLSDQSITSRPYHEQQGQRANGHQQCHLISSQTQEHACYLHNSQCNQHYPPRAGMTLAIHDILGIGKVTEMSLALFLAHDAFLSRRPFWMQCAIMAWEGLVVLLILWCVLRVVGLAEVVVWGADDLARGTVSLIQAIMQSLRIILVYFY</sequence>
<dbReference type="OrthoDB" id="2449091at2759"/>
<keyword evidence="2" id="KW-1133">Transmembrane helix</keyword>
<gene>
    <name evidence="3" type="ORF">BCR41DRAFT_362023</name>
</gene>
<dbReference type="GeneID" id="33567499"/>
<evidence type="ECO:0000256" key="2">
    <source>
        <dbReference type="SAM" id="Phobius"/>
    </source>
</evidence>
<dbReference type="InParanoid" id="A0A1Y2GCG1"/>
<feature type="compositionally biased region" description="Low complexity" evidence="1">
    <location>
        <begin position="17"/>
        <end position="28"/>
    </location>
</feature>